<evidence type="ECO:0000313" key="1">
    <source>
        <dbReference type="EMBL" id="RIB27929.1"/>
    </source>
</evidence>
<proteinExistence type="predicted"/>
<dbReference type="OrthoDB" id="2479126at2759"/>
<dbReference type="Proteomes" id="UP000266673">
    <property type="component" value="Unassembled WGS sequence"/>
</dbReference>
<dbReference type="Gene3D" id="2.60.120.920">
    <property type="match status" value="1"/>
</dbReference>
<dbReference type="EMBL" id="QKWP01000083">
    <property type="protein sequence ID" value="RIB27929.1"/>
    <property type="molecule type" value="Genomic_DNA"/>
</dbReference>
<name>A0A397W3P7_9GLOM</name>
<accession>A0A397W3P7</accession>
<keyword evidence="2" id="KW-1185">Reference proteome</keyword>
<dbReference type="AlphaFoldDB" id="A0A397W3P7"/>
<dbReference type="InterPro" id="IPR043136">
    <property type="entry name" value="B30.2/SPRY_sf"/>
</dbReference>
<evidence type="ECO:0000313" key="2">
    <source>
        <dbReference type="Proteomes" id="UP000266673"/>
    </source>
</evidence>
<dbReference type="STRING" id="44941.A0A397W3P7"/>
<reference evidence="1 2" key="1">
    <citation type="submission" date="2018-06" db="EMBL/GenBank/DDBJ databases">
        <title>Comparative genomics reveals the genomic features of Rhizophagus irregularis, R. cerebriforme, R. diaphanum and Gigaspora rosea, and their symbiotic lifestyle signature.</title>
        <authorList>
            <person name="Morin E."/>
            <person name="San Clemente H."/>
            <person name="Chen E.C.H."/>
            <person name="De La Providencia I."/>
            <person name="Hainaut M."/>
            <person name="Kuo A."/>
            <person name="Kohler A."/>
            <person name="Murat C."/>
            <person name="Tang N."/>
            <person name="Roy S."/>
            <person name="Loubradou J."/>
            <person name="Henrissat B."/>
            <person name="Grigoriev I.V."/>
            <person name="Corradi N."/>
            <person name="Roux C."/>
            <person name="Martin F.M."/>
        </authorList>
    </citation>
    <scope>NUCLEOTIDE SEQUENCE [LARGE SCALE GENOMIC DNA]</scope>
    <source>
        <strain evidence="1 2">DAOM 194757</strain>
    </source>
</reference>
<gene>
    <name evidence="1" type="ORF">C2G38_2159323</name>
</gene>
<dbReference type="InterPro" id="IPR013320">
    <property type="entry name" value="ConA-like_dom_sf"/>
</dbReference>
<sequence>MSKFLKLQSSSANPIGDLDLKTSNNDIVLPTAWDIKDKSPFIDIDSSGLKPFNLLKNLLIKDPDDYKAAVVRANHPVPSELTSISYLLGQENKENESWGCSYHGDDGCSFYSGSGRPYWESYTTDDIIGCYLNFKNNIELLAIYIEISKAFYILVQLTETPNGTTP</sequence>
<protein>
    <submittedName>
        <fullName evidence="1">Uncharacterized protein</fullName>
    </submittedName>
</protein>
<organism evidence="1 2">
    <name type="scientific">Gigaspora rosea</name>
    <dbReference type="NCBI Taxonomy" id="44941"/>
    <lineage>
        <taxon>Eukaryota</taxon>
        <taxon>Fungi</taxon>
        <taxon>Fungi incertae sedis</taxon>
        <taxon>Mucoromycota</taxon>
        <taxon>Glomeromycotina</taxon>
        <taxon>Glomeromycetes</taxon>
        <taxon>Diversisporales</taxon>
        <taxon>Gigasporaceae</taxon>
        <taxon>Gigaspora</taxon>
    </lineage>
</organism>
<comment type="caution">
    <text evidence="1">The sequence shown here is derived from an EMBL/GenBank/DDBJ whole genome shotgun (WGS) entry which is preliminary data.</text>
</comment>
<dbReference type="SUPFAM" id="SSF49899">
    <property type="entry name" value="Concanavalin A-like lectins/glucanases"/>
    <property type="match status" value="1"/>
</dbReference>